<dbReference type="SUPFAM" id="SSF55550">
    <property type="entry name" value="SH2 domain"/>
    <property type="match status" value="1"/>
</dbReference>
<name>A0A8B9DT87_ANSCY</name>
<feature type="compositionally biased region" description="Gly residues" evidence="3">
    <location>
        <begin position="317"/>
        <end position="329"/>
    </location>
</feature>
<dbReference type="Proteomes" id="UP000694521">
    <property type="component" value="Unplaced"/>
</dbReference>
<accession>A0A8B9DT87</accession>
<dbReference type="Ensembl" id="ENSACDT00005012791.1">
    <property type="protein sequence ID" value="ENSACDP00005010675.1"/>
    <property type="gene ID" value="ENSACDG00005007777.1"/>
</dbReference>
<sequence length="540" mass="57349">MKSAAEGARGRGGGGQGDVPKVPPPAPVPPAAPRRLSVTSAPPHPAVQLLRSPLPAPGGGATTGEAAALPHRQRPRPHTDPGSRPGLQGPGRWRDIGPMDDDRPLFSTFRPEDNAASTQPGNGATPLQPPRAEQPPEQRDAQGRAPPGWPPPGGGAQPELVALWARTRLWFEQTQARRLGAEGELPAWFHGFISRRETEQLLRDRPPGCFLVRFSESTVGFVLSYRGRERCRHFVLDQLPDGRYVILGERSAHAELAALLRHYAAAPVAPYREFLTVPCPRQDKPHGGVQPPGTSSPSPATPPAYSTVAKRPPGAGQAAGDGTEGGSGEAPGTPPPLPAKVGSSSAPQGPRSRAGSGGAAPEGPYAQVQREAVPAEPPEAKYQQLVRFHTYAEPRECAEPEEPIPFYAMGRGCGPAPEENVYSEVALAQRELPPLLPRGARGPVSTLPPKARAPTEPARRRLFRSFSSQASRRRQPPAAPTLGSGQRGAPSPPLEAPRNPSLEFDDPIYGQRKSSATRPAAPAGQEGQENIYEQLSGERP</sequence>
<dbReference type="AlphaFoldDB" id="A0A8B9DT87"/>
<dbReference type="FunFam" id="3.30.505.10:FF:000103">
    <property type="entry name" value="Si:ch73-109i22.2"/>
    <property type="match status" value="1"/>
</dbReference>
<dbReference type="PROSITE" id="PS50001">
    <property type="entry name" value="SH2"/>
    <property type="match status" value="1"/>
</dbReference>
<dbReference type="SMART" id="SM00252">
    <property type="entry name" value="SH2"/>
    <property type="match status" value="1"/>
</dbReference>
<feature type="compositionally biased region" description="Basic and acidic residues" evidence="3">
    <location>
        <begin position="92"/>
        <end position="104"/>
    </location>
</feature>
<evidence type="ECO:0000256" key="2">
    <source>
        <dbReference type="PROSITE-ProRule" id="PRU00191"/>
    </source>
</evidence>
<feature type="region of interest" description="Disordered" evidence="3">
    <location>
        <begin position="279"/>
        <end position="381"/>
    </location>
</feature>
<keyword evidence="6" id="KW-1185">Reference proteome</keyword>
<dbReference type="GO" id="GO:0005737">
    <property type="term" value="C:cytoplasm"/>
    <property type="evidence" value="ECO:0007669"/>
    <property type="project" value="TreeGrafter"/>
</dbReference>
<dbReference type="PANTHER" id="PTHR14388:SF9">
    <property type="entry name" value="SH2 DOMAIN-CONTAINING PROTEIN 2A"/>
    <property type="match status" value="1"/>
</dbReference>
<protein>
    <recommendedName>
        <fullName evidence="4">SH2 domain-containing protein</fullName>
    </recommendedName>
</protein>
<evidence type="ECO:0000256" key="3">
    <source>
        <dbReference type="SAM" id="MobiDB-lite"/>
    </source>
</evidence>
<organism evidence="5 6">
    <name type="scientific">Anser cygnoides</name>
    <name type="common">Swan goose</name>
    <dbReference type="NCBI Taxonomy" id="8845"/>
    <lineage>
        <taxon>Eukaryota</taxon>
        <taxon>Metazoa</taxon>
        <taxon>Chordata</taxon>
        <taxon>Craniata</taxon>
        <taxon>Vertebrata</taxon>
        <taxon>Euteleostomi</taxon>
        <taxon>Archelosauria</taxon>
        <taxon>Archosauria</taxon>
        <taxon>Dinosauria</taxon>
        <taxon>Saurischia</taxon>
        <taxon>Theropoda</taxon>
        <taxon>Coelurosauria</taxon>
        <taxon>Aves</taxon>
        <taxon>Neognathae</taxon>
        <taxon>Galloanserae</taxon>
        <taxon>Anseriformes</taxon>
        <taxon>Anatidae</taxon>
        <taxon>Anserinae</taxon>
        <taxon>Anser</taxon>
    </lineage>
</organism>
<dbReference type="InterPro" id="IPR036860">
    <property type="entry name" value="SH2_dom_sf"/>
</dbReference>
<dbReference type="Pfam" id="PF00017">
    <property type="entry name" value="SH2"/>
    <property type="match status" value="1"/>
</dbReference>
<feature type="region of interest" description="Disordered" evidence="3">
    <location>
        <begin position="1"/>
        <end position="158"/>
    </location>
</feature>
<dbReference type="PANTHER" id="PTHR14388">
    <property type="entry name" value="T CELL-SPECIFIC ADAPTER PROTEIN TSAD"/>
    <property type="match status" value="1"/>
</dbReference>
<proteinExistence type="predicted"/>
<feature type="region of interest" description="Disordered" evidence="3">
    <location>
        <begin position="433"/>
        <end position="540"/>
    </location>
</feature>
<evidence type="ECO:0000259" key="4">
    <source>
        <dbReference type="PROSITE" id="PS50001"/>
    </source>
</evidence>
<feature type="domain" description="SH2" evidence="4">
    <location>
        <begin position="188"/>
        <end position="279"/>
    </location>
</feature>
<feature type="compositionally biased region" description="Pro residues" evidence="3">
    <location>
        <begin position="21"/>
        <end position="32"/>
    </location>
</feature>
<keyword evidence="1 2" id="KW-0727">SH2 domain</keyword>
<dbReference type="InterPro" id="IPR000980">
    <property type="entry name" value="SH2"/>
</dbReference>
<dbReference type="Gene3D" id="3.30.505.10">
    <property type="entry name" value="SH2 domain"/>
    <property type="match status" value="1"/>
</dbReference>
<reference evidence="5" key="1">
    <citation type="submission" date="2025-08" db="UniProtKB">
        <authorList>
            <consortium name="Ensembl"/>
        </authorList>
    </citation>
    <scope>IDENTIFICATION</scope>
</reference>
<evidence type="ECO:0000313" key="6">
    <source>
        <dbReference type="Proteomes" id="UP000694521"/>
    </source>
</evidence>
<reference evidence="5" key="2">
    <citation type="submission" date="2025-09" db="UniProtKB">
        <authorList>
            <consortium name="Ensembl"/>
        </authorList>
    </citation>
    <scope>IDENTIFICATION</scope>
</reference>
<evidence type="ECO:0000313" key="5">
    <source>
        <dbReference type="Ensembl" id="ENSACDP00005010675.1"/>
    </source>
</evidence>
<evidence type="ECO:0000256" key="1">
    <source>
        <dbReference type="ARBA" id="ARBA00022999"/>
    </source>
</evidence>
<dbReference type="OrthoDB" id="67310at2759"/>
<feature type="compositionally biased region" description="Low complexity" evidence="3">
    <location>
        <begin position="291"/>
        <end position="309"/>
    </location>
</feature>